<dbReference type="Gene3D" id="1.10.260.40">
    <property type="entry name" value="lambda repressor-like DNA-binding domains"/>
    <property type="match status" value="1"/>
</dbReference>
<dbReference type="EMBL" id="NIHM01000007">
    <property type="protein sequence ID" value="PLT55883.1"/>
    <property type="molecule type" value="Genomic_DNA"/>
</dbReference>
<organism evidence="2 3">
    <name type="scientific">Mediterraneibacter gnavus</name>
    <name type="common">Ruminococcus gnavus</name>
    <dbReference type="NCBI Taxonomy" id="33038"/>
    <lineage>
        <taxon>Bacteria</taxon>
        <taxon>Bacillati</taxon>
        <taxon>Bacillota</taxon>
        <taxon>Clostridia</taxon>
        <taxon>Lachnospirales</taxon>
        <taxon>Lachnospiraceae</taxon>
        <taxon>Mediterraneibacter</taxon>
    </lineage>
</organism>
<feature type="domain" description="HTH cro/C1-type" evidence="1">
    <location>
        <begin position="19"/>
        <end position="75"/>
    </location>
</feature>
<proteinExistence type="predicted"/>
<dbReference type="SMART" id="SM00530">
    <property type="entry name" value="HTH_XRE"/>
    <property type="match status" value="1"/>
</dbReference>
<evidence type="ECO:0000313" key="3">
    <source>
        <dbReference type="Proteomes" id="UP000234849"/>
    </source>
</evidence>
<sequence length="363" mass="41303">MDHAKNDYHYYHATVIQRIKALMERKKIRQTDLVACTDISQSSLSKLLNENGNMNLTLHHIFELCTALEIEPSELLSLDTKIEDIPDKASPPSSEVSFFNSSYINNQILIQNPTHPAFNGLKDNTFHIYTFSTISSESFLLNGTLKFTPSEDYSFCKAELILDTGKTDVNNNAIEKYYSGELMISLAMNACYVLLTNRDNGEICFLNFRHMFLFRQNLECRVGTISSTSSGGNRLPVIQRILLSYTPLKVSAQDTTDIDFIKGQLRLNHSEILISNDSLTELKTTYEGNAEIVDFFKNFENLARKQEYLILDESSMREIPVASDIKTEGLGILRNASYAARYNKVSTKTDESIFDYICKKYKT</sequence>
<dbReference type="InterPro" id="IPR010982">
    <property type="entry name" value="Lambda_DNA-bd_dom_sf"/>
</dbReference>
<name>A0A2N5NJ39_MEDGN</name>
<gene>
    <name evidence="2" type="ORF">CDL18_06805</name>
</gene>
<dbReference type="CDD" id="cd00093">
    <property type="entry name" value="HTH_XRE"/>
    <property type="match status" value="1"/>
</dbReference>
<protein>
    <submittedName>
        <fullName evidence="2">Transcriptional regulator</fullName>
    </submittedName>
</protein>
<dbReference type="AlphaFoldDB" id="A0A2N5NJ39"/>
<dbReference type="SUPFAM" id="SSF47413">
    <property type="entry name" value="lambda repressor-like DNA-binding domains"/>
    <property type="match status" value="1"/>
</dbReference>
<dbReference type="GO" id="GO:0003677">
    <property type="term" value="F:DNA binding"/>
    <property type="evidence" value="ECO:0007669"/>
    <property type="project" value="InterPro"/>
</dbReference>
<dbReference type="Proteomes" id="UP000234849">
    <property type="component" value="Unassembled WGS sequence"/>
</dbReference>
<reference evidence="2 3" key="1">
    <citation type="journal article" date="2017" name="Genome Med.">
        <title>A novel Ruminococcus gnavus clade enriched in inflammatory bowel disease patients.</title>
        <authorList>
            <person name="Hall A.B."/>
            <person name="Yassour M."/>
            <person name="Sauk J."/>
            <person name="Garner A."/>
            <person name="Jiang X."/>
            <person name="Arthur T."/>
            <person name="Lagoudas G.K."/>
            <person name="Vatanen T."/>
            <person name="Fornelos N."/>
            <person name="Wilson R."/>
            <person name="Bertha M."/>
            <person name="Cohen M."/>
            <person name="Garber J."/>
            <person name="Khalili H."/>
            <person name="Gevers D."/>
            <person name="Ananthakrishnan A.N."/>
            <person name="Kugathasan S."/>
            <person name="Lander E.S."/>
            <person name="Blainey P."/>
            <person name="Vlamakis H."/>
            <person name="Xavier R.J."/>
            <person name="Huttenhower C."/>
        </authorList>
    </citation>
    <scope>NUCLEOTIDE SEQUENCE [LARGE SCALE GENOMIC DNA]</scope>
    <source>
        <strain evidence="2 3">RJX1118</strain>
    </source>
</reference>
<comment type="caution">
    <text evidence="2">The sequence shown here is derived from an EMBL/GenBank/DDBJ whole genome shotgun (WGS) entry which is preliminary data.</text>
</comment>
<dbReference type="RefSeq" id="WP_054337698.1">
    <property type="nucleotide sequence ID" value="NZ_JANFXP010000015.1"/>
</dbReference>
<dbReference type="PROSITE" id="PS50943">
    <property type="entry name" value="HTH_CROC1"/>
    <property type="match status" value="1"/>
</dbReference>
<dbReference type="InterPro" id="IPR001387">
    <property type="entry name" value="Cro/C1-type_HTH"/>
</dbReference>
<evidence type="ECO:0000259" key="1">
    <source>
        <dbReference type="PROSITE" id="PS50943"/>
    </source>
</evidence>
<evidence type="ECO:0000313" key="2">
    <source>
        <dbReference type="EMBL" id="PLT55883.1"/>
    </source>
</evidence>
<accession>A0A2N5NJ39</accession>
<dbReference type="Pfam" id="PF13443">
    <property type="entry name" value="HTH_26"/>
    <property type="match status" value="1"/>
</dbReference>